<dbReference type="Pfam" id="PF05443">
    <property type="entry name" value="ROS_MUCR"/>
    <property type="match status" value="1"/>
</dbReference>
<dbReference type="GO" id="GO:0003677">
    <property type="term" value="F:DNA binding"/>
    <property type="evidence" value="ECO:0007669"/>
    <property type="project" value="InterPro"/>
</dbReference>
<evidence type="ECO:0000313" key="3">
    <source>
        <dbReference type="Proteomes" id="UP000558284"/>
    </source>
</evidence>
<organism evidence="2 3">
    <name type="scientific">Mesorhizobium neociceri</name>
    <dbReference type="NCBI Taxonomy" id="1307853"/>
    <lineage>
        <taxon>Bacteria</taxon>
        <taxon>Pseudomonadati</taxon>
        <taxon>Pseudomonadota</taxon>
        <taxon>Alphaproteobacteria</taxon>
        <taxon>Hyphomicrobiales</taxon>
        <taxon>Phyllobacteriaceae</taxon>
        <taxon>Mesorhizobium</taxon>
    </lineage>
</organism>
<proteinExistence type="inferred from homology"/>
<reference evidence="2 3" key="1">
    <citation type="submission" date="2020-07" db="EMBL/GenBank/DDBJ databases">
        <title>Definition of the novel symbiovar canariense within Mesorhizobium novociceri, a new species of genus Mesorhizobium nodulating Cicer canariense in the Caldera de Taburiente National Park (La Palma, Canary Islands).</title>
        <authorList>
            <person name="Leon-Barrios M."/>
            <person name="Perez-Yepez J."/>
            <person name="Flores-Felix J.D."/>
            <person name="Ramirez-Baena M.H."/>
            <person name="Pulido-Suarez L."/>
            <person name="Igual J.M."/>
            <person name="Velazquez E."/>
            <person name="Peix A."/>
        </authorList>
    </citation>
    <scope>NUCLEOTIDE SEQUENCE [LARGE SCALE GENOMIC DNA]</scope>
    <source>
        <strain evidence="2 3">CCANP35</strain>
    </source>
</reference>
<name>A0A838B1S4_9HYPH</name>
<comment type="caution">
    <text evidence="2">The sequence shown here is derived from an EMBL/GenBank/DDBJ whole genome shotgun (WGS) entry which is preliminary data.</text>
</comment>
<dbReference type="GO" id="GO:0008270">
    <property type="term" value="F:zinc ion binding"/>
    <property type="evidence" value="ECO:0007669"/>
    <property type="project" value="InterPro"/>
</dbReference>
<accession>A0A838B1S4</accession>
<dbReference type="RefSeq" id="WP_181056860.1">
    <property type="nucleotide sequence ID" value="NZ_JACDTY010000002.1"/>
</dbReference>
<dbReference type="InterPro" id="IPR008807">
    <property type="entry name" value="ROS_MUCR"/>
</dbReference>
<evidence type="ECO:0000256" key="1">
    <source>
        <dbReference type="ARBA" id="ARBA00007031"/>
    </source>
</evidence>
<dbReference type="EMBL" id="JACDTY010000002">
    <property type="protein sequence ID" value="MBA1139957.1"/>
    <property type="molecule type" value="Genomic_DNA"/>
</dbReference>
<gene>
    <name evidence="2" type="ORF">H0241_06765</name>
</gene>
<protein>
    <submittedName>
        <fullName evidence="2">MucR family transcriptional regulator</fullName>
    </submittedName>
</protein>
<comment type="similarity">
    <text evidence="1">Belongs to the ros/MucR family.</text>
</comment>
<dbReference type="InterPro" id="IPR041920">
    <property type="entry name" value="ROS/MUCR_sf"/>
</dbReference>
<dbReference type="Proteomes" id="UP000558284">
    <property type="component" value="Unassembled WGS sequence"/>
</dbReference>
<dbReference type="AlphaFoldDB" id="A0A838B1S4"/>
<dbReference type="GO" id="GO:0006355">
    <property type="term" value="P:regulation of DNA-templated transcription"/>
    <property type="evidence" value="ECO:0007669"/>
    <property type="project" value="InterPro"/>
</dbReference>
<evidence type="ECO:0000313" key="2">
    <source>
        <dbReference type="EMBL" id="MBA1139957.1"/>
    </source>
</evidence>
<sequence length="135" mass="14719">MAQKNDLDPIVSVTAGVVSAYISNNSLPAADLPGFIGQVYSSLKHLADGSPAARANELKAAVPVKKSITPDFIFCLEDGKPFKSLKRHLSVHYGLTPDQYRMKWSLPPDYPMTAPNYSTRRSTLAKSMGLGQKPR</sequence>
<dbReference type="Gene3D" id="1.10.10.1550">
    <property type="entry name" value="ROS/MUCR transcriptional regulator protein"/>
    <property type="match status" value="1"/>
</dbReference>
<keyword evidence="3" id="KW-1185">Reference proteome</keyword>